<reference evidence="1 2" key="1">
    <citation type="submission" date="2024-01" db="EMBL/GenBank/DDBJ databases">
        <title>Draft genome sequence of Gordonia sp. PKS22-38.</title>
        <authorList>
            <person name="Suphannarot A."/>
            <person name="Mingma R."/>
        </authorList>
    </citation>
    <scope>NUCLEOTIDE SEQUENCE [LARGE SCALE GENOMIC DNA]</scope>
    <source>
        <strain evidence="1 2">PKS22-38</strain>
    </source>
</reference>
<gene>
    <name evidence="1" type="ORF">V1Y59_05210</name>
</gene>
<proteinExistence type="predicted"/>
<dbReference type="EMBL" id="JAZDUE010000003">
    <property type="protein sequence ID" value="MEE4022471.1"/>
    <property type="molecule type" value="Genomic_DNA"/>
</dbReference>
<sequence>MEPVEINAGTWYLRSLRADDRITDVPALSDLGVDDPAGYVTAADTGWADESRFVWAVCIPTTGELVAVVELIPEGDVARLRGRARDGYAEAFDAAVGPVTRFATGMLGVTVTPAP</sequence>
<name>A0ABU7MR75_9ACTN</name>
<comment type="caution">
    <text evidence="1">The sequence shown here is derived from an EMBL/GenBank/DDBJ whole genome shotgun (WGS) entry which is preliminary data.</text>
</comment>
<protein>
    <submittedName>
        <fullName evidence="1">Uncharacterized protein</fullName>
    </submittedName>
</protein>
<evidence type="ECO:0000313" key="1">
    <source>
        <dbReference type="EMBL" id="MEE4022471.1"/>
    </source>
</evidence>
<dbReference type="Proteomes" id="UP001335729">
    <property type="component" value="Unassembled WGS sequence"/>
</dbReference>
<organism evidence="1 2">
    <name type="scientific">Gordonia prachuapensis</name>
    <dbReference type="NCBI Taxonomy" id="3115651"/>
    <lineage>
        <taxon>Bacteria</taxon>
        <taxon>Bacillati</taxon>
        <taxon>Actinomycetota</taxon>
        <taxon>Actinomycetes</taxon>
        <taxon>Mycobacteriales</taxon>
        <taxon>Gordoniaceae</taxon>
        <taxon>Gordonia</taxon>
    </lineage>
</organism>
<accession>A0ABU7MR75</accession>
<evidence type="ECO:0000313" key="2">
    <source>
        <dbReference type="Proteomes" id="UP001335729"/>
    </source>
</evidence>
<dbReference type="RefSeq" id="WP_330503771.1">
    <property type="nucleotide sequence ID" value="NZ_JAZDUE010000003.1"/>
</dbReference>
<keyword evidence="2" id="KW-1185">Reference proteome</keyword>